<feature type="transmembrane region" description="Helical" evidence="1">
    <location>
        <begin position="72"/>
        <end position="100"/>
    </location>
</feature>
<reference evidence="3" key="1">
    <citation type="journal article" date="2019" name="Int. J. Syst. Evol. Microbiol.">
        <title>The Global Catalogue of Microorganisms (GCM) 10K type strain sequencing project: providing services to taxonomists for standard genome sequencing and annotation.</title>
        <authorList>
            <consortium name="The Broad Institute Genomics Platform"/>
            <consortium name="The Broad Institute Genome Sequencing Center for Infectious Disease"/>
            <person name="Wu L."/>
            <person name="Ma J."/>
        </authorList>
    </citation>
    <scope>NUCLEOTIDE SEQUENCE [LARGE SCALE GENOMIC DNA]</scope>
    <source>
        <strain evidence="3">JCM 17304</strain>
    </source>
</reference>
<evidence type="ECO:0008006" key="4">
    <source>
        <dbReference type="Google" id="ProtNLM"/>
    </source>
</evidence>
<evidence type="ECO:0000313" key="2">
    <source>
        <dbReference type="EMBL" id="GAA4083636.1"/>
    </source>
</evidence>
<feature type="transmembrane region" description="Helical" evidence="1">
    <location>
        <begin position="107"/>
        <end position="135"/>
    </location>
</feature>
<keyword evidence="1" id="KW-0812">Transmembrane</keyword>
<protein>
    <recommendedName>
        <fullName evidence="4">DUF1772 domain-containing protein</fullName>
    </recommendedName>
</protein>
<comment type="caution">
    <text evidence="2">The sequence shown here is derived from an EMBL/GenBank/DDBJ whole genome shotgun (WGS) entry which is preliminary data.</text>
</comment>
<feature type="transmembrane region" description="Helical" evidence="1">
    <location>
        <begin position="155"/>
        <end position="173"/>
    </location>
</feature>
<dbReference type="RefSeq" id="WP_344931946.1">
    <property type="nucleotide sequence ID" value="NZ_BAABDM010000001.1"/>
</dbReference>
<evidence type="ECO:0000313" key="3">
    <source>
        <dbReference type="Proteomes" id="UP001500392"/>
    </source>
</evidence>
<gene>
    <name evidence="2" type="ORF">GCM10022414_02970</name>
</gene>
<accession>A0ABP7W9J0</accession>
<feature type="transmembrane region" description="Helical" evidence="1">
    <location>
        <begin position="31"/>
        <end position="52"/>
    </location>
</feature>
<evidence type="ECO:0000256" key="1">
    <source>
        <dbReference type="SAM" id="Phobius"/>
    </source>
</evidence>
<name>A0ABP7W9J0_9GAMM</name>
<dbReference type="EMBL" id="BAABDM010000001">
    <property type="protein sequence ID" value="GAA4083636.1"/>
    <property type="molecule type" value="Genomic_DNA"/>
</dbReference>
<proteinExistence type="predicted"/>
<keyword evidence="1" id="KW-1133">Transmembrane helix</keyword>
<keyword evidence="1" id="KW-0472">Membrane</keyword>
<keyword evidence="3" id="KW-1185">Reference proteome</keyword>
<dbReference type="Proteomes" id="UP001500392">
    <property type="component" value="Unassembled WGS sequence"/>
</dbReference>
<sequence length="176" mass="19324">MHDQIPKQSHITVVEPAKYNSLNRPREAETLLMACLFGAVMGFVFIGIQPLFGMDTLTSRHAAAYQQLGGWGSAAAISIAWAAHIAVSVCYGLLCGLVVLRTARLDVVLFATIVLAWLTTIVAPPANVIIVQFVSSREIQLSQLPDFNFSVDVKFVLHLVFFAVISVALFRYMKKT</sequence>
<organism evidence="2 3">
    <name type="scientific">Zhongshania borealis</name>
    <dbReference type="NCBI Taxonomy" id="889488"/>
    <lineage>
        <taxon>Bacteria</taxon>
        <taxon>Pseudomonadati</taxon>
        <taxon>Pseudomonadota</taxon>
        <taxon>Gammaproteobacteria</taxon>
        <taxon>Cellvibrionales</taxon>
        <taxon>Spongiibacteraceae</taxon>
        <taxon>Zhongshania</taxon>
    </lineage>
</organism>